<evidence type="ECO:0000313" key="2">
    <source>
        <dbReference type="Proteomes" id="UP000201970"/>
    </source>
</evidence>
<dbReference type="RefSeq" id="YP_009194950.1">
    <property type="nucleotide sequence ID" value="NC_028755.1"/>
</dbReference>
<dbReference type="KEGG" id="vg:26647320"/>
<evidence type="ECO:0000313" key="1">
    <source>
        <dbReference type="EMBL" id="ALF01824.1"/>
    </source>
</evidence>
<organism evidence="1 2">
    <name type="scientific">Citrobacter phage Margaery</name>
    <dbReference type="NCBI Taxonomy" id="1701810"/>
    <lineage>
        <taxon>Viruses</taxon>
        <taxon>Duplodnaviria</taxon>
        <taxon>Heunggongvirae</taxon>
        <taxon>Uroviricota</taxon>
        <taxon>Caudoviricetes</taxon>
        <taxon>Pantevenvirales</taxon>
        <taxon>Straboviridae</taxon>
        <taxon>Pseudotevenvirus</taxon>
        <taxon>Pseudotevenvirus margaery</taxon>
    </lineage>
</organism>
<sequence length="185" mass="20438">MKVATLSGISDVKCRMALEPGHRVHIAMSGIPGQMQFTLQSVARDKNDMVYVFVTEPSRYKTSSTLILKMGTADPAMLIAGTVESVRVTQILLKGAECTPDGNGKLSYEGTKRQSVDRPVVVGDIFTSERREYHVEYIAQDGSLVCRMYSRKSTDDSKYMGLTVIDGRDAILLDSLNVKIKFAYS</sequence>
<accession>A0A0M5M1B7</accession>
<keyword evidence="2" id="KW-1185">Reference proteome</keyword>
<reference evidence="1 2" key="1">
    <citation type="submission" date="2015-08" db="EMBL/GenBank/DDBJ databases">
        <title>The Complete Genome of Citrobacter freundii Myophage Margaery.</title>
        <authorList>
            <person name="Yi D."/>
            <person name="Cadungog J.N."/>
            <person name="Cahill J.L."/>
            <person name="Rasche E.S."/>
            <person name="Everett G.F.K."/>
        </authorList>
    </citation>
    <scope>NUCLEOTIDE SEQUENCE [LARGE SCALE GENOMIC DNA]</scope>
</reference>
<protein>
    <submittedName>
        <fullName evidence="1">Uncharacterized protein</fullName>
    </submittedName>
</protein>
<dbReference type="EMBL" id="KT381880">
    <property type="protein sequence ID" value="ALF01824.1"/>
    <property type="molecule type" value="Genomic_DNA"/>
</dbReference>
<proteinExistence type="predicted"/>
<dbReference type="Proteomes" id="UP000201970">
    <property type="component" value="Segment"/>
</dbReference>
<dbReference type="GeneID" id="26647320"/>
<gene>
    <name evidence="1" type="ORF">CPT_Margaery135</name>
</gene>
<name>A0A0M5M1B7_9CAUD</name>